<name>Q1QKT3_NITHX</name>
<protein>
    <submittedName>
        <fullName evidence="1">Phage tail X</fullName>
    </submittedName>
</protein>
<evidence type="ECO:0000313" key="1">
    <source>
        <dbReference type="EMBL" id="ABE63164.1"/>
    </source>
</evidence>
<proteinExistence type="predicted"/>
<reference evidence="1 2" key="1">
    <citation type="submission" date="2006-03" db="EMBL/GenBank/DDBJ databases">
        <title>Complete sequence of chromosome of Nitrobacter hamburgensis X14.</title>
        <authorList>
            <consortium name="US DOE Joint Genome Institute"/>
            <person name="Copeland A."/>
            <person name="Lucas S."/>
            <person name="Lapidus A."/>
            <person name="Barry K."/>
            <person name="Detter J.C."/>
            <person name="Glavina del Rio T."/>
            <person name="Hammon N."/>
            <person name="Israni S."/>
            <person name="Dalin E."/>
            <person name="Tice H."/>
            <person name="Pitluck S."/>
            <person name="Chain P."/>
            <person name="Malfatti S."/>
            <person name="Shin M."/>
            <person name="Vergez L."/>
            <person name="Schmutz J."/>
            <person name="Larimer F."/>
            <person name="Land M."/>
            <person name="Hauser L."/>
            <person name="Kyrpides N."/>
            <person name="Ivanova N."/>
            <person name="Ward B."/>
            <person name="Arp D."/>
            <person name="Klotz M."/>
            <person name="Stein L."/>
            <person name="O'Mullan G."/>
            <person name="Starkenburg S."/>
            <person name="Sayavedra L."/>
            <person name="Poret-Peterson A.T."/>
            <person name="Gentry M.E."/>
            <person name="Bruce D."/>
            <person name="Richardson P."/>
        </authorList>
    </citation>
    <scope>NUCLEOTIDE SEQUENCE [LARGE SCALE GENOMIC DNA]</scope>
    <source>
        <strain evidence="2">DSM 10229 / NCIMB 13809 / X14</strain>
    </source>
</reference>
<dbReference type="RefSeq" id="WP_011510839.1">
    <property type="nucleotide sequence ID" value="NC_007964.1"/>
</dbReference>
<dbReference type="Proteomes" id="UP000001953">
    <property type="component" value="Chromosome"/>
</dbReference>
<dbReference type="HOGENOM" id="CLU_175462_1_2_5"/>
<organism evidence="1 2">
    <name type="scientific">Nitrobacter hamburgensis (strain DSM 10229 / NCIMB 13809 / X14)</name>
    <dbReference type="NCBI Taxonomy" id="323097"/>
    <lineage>
        <taxon>Bacteria</taxon>
        <taxon>Pseudomonadati</taxon>
        <taxon>Pseudomonadota</taxon>
        <taxon>Alphaproteobacteria</taxon>
        <taxon>Hyphomicrobiales</taxon>
        <taxon>Nitrobacteraceae</taxon>
        <taxon>Nitrobacter</taxon>
    </lineage>
</organism>
<sequence>MATVYTTMQGEMVDMICRRVYGDESGYVELVLDLNPGLAAAAIPLPIGTKIALPGLPRSAPERKIVSLWD</sequence>
<gene>
    <name evidence="1" type="ordered locus">Nham_2372</name>
</gene>
<keyword evidence="2" id="KW-1185">Reference proteome</keyword>
<dbReference type="KEGG" id="nha:Nham_2372"/>
<dbReference type="Pfam" id="PF05489">
    <property type="entry name" value="Phage_tail_X"/>
    <property type="match status" value="1"/>
</dbReference>
<dbReference type="eggNOG" id="COG5004">
    <property type="taxonomic scope" value="Bacteria"/>
</dbReference>
<dbReference type="EMBL" id="CP000319">
    <property type="protein sequence ID" value="ABE63164.1"/>
    <property type="molecule type" value="Genomic_DNA"/>
</dbReference>
<accession>Q1QKT3</accession>
<dbReference type="OrthoDB" id="8759063at2"/>
<dbReference type="InterPro" id="IPR008861">
    <property type="entry name" value="GpX-like"/>
</dbReference>
<dbReference type="STRING" id="323097.Nham_2372"/>
<dbReference type="AlphaFoldDB" id="Q1QKT3"/>
<evidence type="ECO:0000313" key="2">
    <source>
        <dbReference type="Proteomes" id="UP000001953"/>
    </source>
</evidence>